<protein>
    <recommendedName>
        <fullName evidence="3">Type II secretion system protein N</fullName>
    </recommendedName>
    <alternativeName>
        <fullName evidence="10">General secretion pathway protein N</fullName>
    </alternativeName>
</protein>
<gene>
    <name evidence="11" type="ORF">EV700_3156</name>
</gene>
<evidence type="ECO:0000256" key="6">
    <source>
        <dbReference type="ARBA" id="ARBA00022519"/>
    </source>
</evidence>
<evidence type="ECO:0000256" key="5">
    <source>
        <dbReference type="ARBA" id="ARBA00022475"/>
    </source>
</evidence>
<dbReference type="OrthoDB" id="6706905at2"/>
<keyword evidence="7" id="KW-0812">Transmembrane</keyword>
<keyword evidence="12" id="KW-1185">Reference proteome</keyword>
<evidence type="ECO:0000256" key="10">
    <source>
        <dbReference type="ARBA" id="ARBA00030772"/>
    </source>
</evidence>
<dbReference type="RefSeq" id="WP_130415569.1">
    <property type="nucleotide sequence ID" value="NZ_SHKX01000016.1"/>
</dbReference>
<proteinExistence type="inferred from homology"/>
<dbReference type="GO" id="GO:0015627">
    <property type="term" value="C:type II protein secretion system complex"/>
    <property type="evidence" value="ECO:0007669"/>
    <property type="project" value="InterPro"/>
</dbReference>
<accession>A0A4Q7YJI6</accession>
<evidence type="ECO:0000256" key="7">
    <source>
        <dbReference type="ARBA" id="ARBA00022692"/>
    </source>
</evidence>
<evidence type="ECO:0000313" key="12">
    <source>
        <dbReference type="Proteomes" id="UP000292423"/>
    </source>
</evidence>
<evidence type="ECO:0000256" key="8">
    <source>
        <dbReference type="ARBA" id="ARBA00022927"/>
    </source>
</evidence>
<evidence type="ECO:0000313" key="11">
    <source>
        <dbReference type="EMBL" id="RZU36943.1"/>
    </source>
</evidence>
<dbReference type="GO" id="GO:0015628">
    <property type="term" value="P:protein secretion by the type II secretion system"/>
    <property type="evidence" value="ECO:0007669"/>
    <property type="project" value="InterPro"/>
</dbReference>
<keyword evidence="5" id="KW-1003">Cell membrane</keyword>
<comment type="similarity">
    <text evidence="2">Belongs to the GSP N family.</text>
</comment>
<organism evidence="11 12">
    <name type="scientific">Fluviicoccus keumensis</name>
    <dbReference type="NCBI Taxonomy" id="1435465"/>
    <lineage>
        <taxon>Bacteria</taxon>
        <taxon>Pseudomonadati</taxon>
        <taxon>Pseudomonadota</taxon>
        <taxon>Gammaproteobacteria</taxon>
        <taxon>Moraxellales</taxon>
        <taxon>Moraxellaceae</taxon>
        <taxon>Fluviicoccus</taxon>
    </lineage>
</organism>
<evidence type="ECO:0000256" key="2">
    <source>
        <dbReference type="ARBA" id="ARBA00007208"/>
    </source>
</evidence>
<dbReference type="AlphaFoldDB" id="A0A4Q7YJI6"/>
<keyword evidence="6" id="KW-0997">Cell inner membrane</keyword>
<sequence length="252" mass="27343">MSRKAIKEEQESRAYNWALLATLILLCSLVVQTPARVMAHFLPAQVKPMIVAWGGTIWSGQAGWQYRSLQGQFRWSLDPLALVRLGLGLKWELLSPGSRLSGKAMAASGRWELKGLQGELAGKEIRALVQSWEFPAVQVTVKDVTLQHKGQAWQGSTGRLEWPGGDMSYQVNGQKQALALPPVVLSLDGKSGPLEMTLTESGSGAGLATFMINGDMLEARLRQRLLMHAAGYHGVAEPDAVVVTSSQPLSSL</sequence>
<dbReference type="InterPro" id="IPR022792">
    <property type="entry name" value="T2SS_protein-GspN"/>
</dbReference>
<evidence type="ECO:0000256" key="4">
    <source>
        <dbReference type="ARBA" id="ARBA00022448"/>
    </source>
</evidence>
<keyword evidence="8" id="KW-0653">Protein transport</keyword>
<comment type="caution">
    <text evidence="11">The sequence shown here is derived from an EMBL/GenBank/DDBJ whole genome shotgun (WGS) entry which is preliminary data.</text>
</comment>
<evidence type="ECO:0000256" key="9">
    <source>
        <dbReference type="ARBA" id="ARBA00023136"/>
    </source>
</evidence>
<keyword evidence="9" id="KW-0472">Membrane</keyword>
<evidence type="ECO:0000256" key="3">
    <source>
        <dbReference type="ARBA" id="ARBA00021563"/>
    </source>
</evidence>
<dbReference type="EMBL" id="SHKX01000016">
    <property type="protein sequence ID" value="RZU36943.1"/>
    <property type="molecule type" value="Genomic_DNA"/>
</dbReference>
<dbReference type="Proteomes" id="UP000292423">
    <property type="component" value="Unassembled WGS sequence"/>
</dbReference>
<comment type="subcellular location">
    <subcellularLocation>
        <location evidence="1">Cell inner membrane</location>
    </subcellularLocation>
</comment>
<evidence type="ECO:0000256" key="1">
    <source>
        <dbReference type="ARBA" id="ARBA00004533"/>
    </source>
</evidence>
<dbReference type="GO" id="GO:0005886">
    <property type="term" value="C:plasma membrane"/>
    <property type="evidence" value="ECO:0007669"/>
    <property type="project" value="UniProtKB-SubCell"/>
</dbReference>
<keyword evidence="4" id="KW-0813">Transport</keyword>
<reference evidence="11 12" key="1">
    <citation type="submission" date="2019-02" db="EMBL/GenBank/DDBJ databases">
        <title>Genomic Encyclopedia of Type Strains, Phase IV (KMG-IV): sequencing the most valuable type-strain genomes for metagenomic binning, comparative biology and taxonomic classification.</title>
        <authorList>
            <person name="Goeker M."/>
        </authorList>
    </citation>
    <scope>NUCLEOTIDE SEQUENCE [LARGE SCALE GENOMIC DNA]</scope>
    <source>
        <strain evidence="11 12">DSM 105135</strain>
    </source>
</reference>
<name>A0A4Q7YJI6_9GAMM</name>
<dbReference type="Pfam" id="PF01203">
    <property type="entry name" value="T2SSN"/>
    <property type="match status" value="1"/>
</dbReference>